<name>A0A2A2SC01_9SPHN</name>
<dbReference type="AlphaFoldDB" id="A0A2A2SC01"/>
<dbReference type="OrthoDB" id="7410968at2"/>
<proteinExistence type="predicted"/>
<evidence type="ECO:0000313" key="1">
    <source>
        <dbReference type="EMBL" id="PAX06531.1"/>
    </source>
</evidence>
<reference evidence="2" key="1">
    <citation type="submission" date="2017-09" db="EMBL/GenBank/DDBJ databases">
        <authorList>
            <person name="Feng G."/>
            <person name="Zhu H."/>
        </authorList>
    </citation>
    <scope>NUCLEOTIDE SEQUENCE [LARGE SCALE GENOMIC DNA]</scope>
    <source>
        <strain evidence="2">1PNM-20</strain>
    </source>
</reference>
<dbReference type="RefSeq" id="WP_095999276.1">
    <property type="nucleotide sequence ID" value="NZ_NSLI01000005.1"/>
</dbReference>
<comment type="caution">
    <text evidence="1">The sequence shown here is derived from an EMBL/GenBank/DDBJ whole genome shotgun (WGS) entry which is preliminary data.</text>
</comment>
<gene>
    <name evidence="1" type="ORF">CKY28_15360</name>
</gene>
<evidence type="ECO:0000313" key="2">
    <source>
        <dbReference type="Proteomes" id="UP000218151"/>
    </source>
</evidence>
<protein>
    <submittedName>
        <fullName evidence="1">Uncharacterized protein</fullName>
    </submittedName>
</protein>
<organism evidence="1 2">
    <name type="scientific">Sphingomonas lenta</name>
    <dbReference type="NCBI Taxonomy" id="1141887"/>
    <lineage>
        <taxon>Bacteria</taxon>
        <taxon>Pseudomonadati</taxon>
        <taxon>Pseudomonadota</taxon>
        <taxon>Alphaproteobacteria</taxon>
        <taxon>Sphingomonadales</taxon>
        <taxon>Sphingomonadaceae</taxon>
        <taxon>Sphingomonas</taxon>
    </lineage>
</organism>
<dbReference type="EMBL" id="NSLI01000005">
    <property type="protein sequence ID" value="PAX06531.1"/>
    <property type="molecule type" value="Genomic_DNA"/>
</dbReference>
<sequence length="79" mass="8736">MSYADAFRIDLSRTACTRPKREGDLVQLGSNNGITYEIAAIRGATAWIREPRTWRGEALVPLSRLRKVADAPGGRHRAA</sequence>
<accession>A0A2A2SC01</accession>
<keyword evidence="2" id="KW-1185">Reference proteome</keyword>
<dbReference type="Proteomes" id="UP000218151">
    <property type="component" value="Unassembled WGS sequence"/>
</dbReference>